<feature type="signal peptide" evidence="1">
    <location>
        <begin position="1"/>
        <end position="31"/>
    </location>
</feature>
<feature type="chain" id="PRO_5024293142" evidence="1">
    <location>
        <begin position="32"/>
        <end position="200"/>
    </location>
</feature>
<evidence type="ECO:0000313" key="3">
    <source>
        <dbReference type="Proteomes" id="UP000383932"/>
    </source>
</evidence>
<dbReference type="EMBL" id="SSOP01000462">
    <property type="protein sequence ID" value="KAB5588408.1"/>
    <property type="molecule type" value="Genomic_DNA"/>
</dbReference>
<proteinExistence type="predicted"/>
<organism evidence="2 3">
    <name type="scientific">Ceratobasidium theobromae</name>
    <dbReference type="NCBI Taxonomy" id="1582974"/>
    <lineage>
        <taxon>Eukaryota</taxon>
        <taxon>Fungi</taxon>
        <taxon>Dikarya</taxon>
        <taxon>Basidiomycota</taxon>
        <taxon>Agaricomycotina</taxon>
        <taxon>Agaricomycetes</taxon>
        <taxon>Cantharellales</taxon>
        <taxon>Ceratobasidiaceae</taxon>
        <taxon>Ceratobasidium</taxon>
    </lineage>
</organism>
<comment type="caution">
    <text evidence="2">The sequence shown here is derived from an EMBL/GenBank/DDBJ whole genome shotgun (WGS) entry which is preliminary data.</text>
</comment>
<protein>
    <submittedName>
        <fullName evidence="2">Putative effector protein</fullName>
    </submittedName>
</protein>
<evidence type="ECO:0000256" key="1">
    <source>
        <dbReference type="SAM" id="SignalP"/>
    </source>
</evidence>
<keyword evidence="3" id="KW-1185">Reference proteome</keyword>
<gene>
    <name evidence="2" type="ORF">CTheo_8151</name>
</gene>
<sequence>MIVILVSPASTMRSPAIFSLLFAAFISSAVTQNAIQAFDQAKLFELEPTSSSELEPIATKFDSQLTTLKTASPTICIGTRFTSSPPVTPQRGCAQGCLARSAVAIGCGSLGNLRCVCIRSLGFRGYAQWCFGASHCDAQMGRQVLREMQVACNAIRKIMDLLEPVIPVPAQEIQSNLTHQCSTQDFFQTPLRDGQLLKQV</sequence>
<evidence type="ECO:0000313" key="2">
    <source>
        <dbReference type="EMBL" id="KAB5588408.1"/>
    </source>
</evidence>
<reference evidence="2 3" key="1">
    <citation type="journal article" date="2019" name="Fungal Biol. Biotechnol.">
        <title>Draft genome sequence of fastidious pathogen Ceratobasidium theobromae, which causes vascular-streak dieback in Theobroma cacao.</title>
        <authorList>
            <person name="Ali S.S."/>
            <person name="Asman A."/>
            <person name="Shao J."/>
            <person name="Firmansyah A.P."/>
            <person name="Susilo A.W."/>
            <person name="Rosmana A."/>
            <person name="McMahon P."/>
            <person name="Junaid M."/>
            <person name="Guest D."/>
            <person name="Kheng T.Y."/>
            <person name="Meinhardt L.W."/>
            <person name="Bailey B.A."/>
        </authorList>
    </citation>
    <scope>NUCLEOTIDE SEQUENCE [LARGE SCALE GENOMIC DNA]</scope>
    <source>
        <strain evidence="2 3">CT2</strain>
    </source>
</reference>
<keyword evidence="1" id="KW-0732">Signal</keyword>
<accession>A0A5N5QAE1</accession>
<name>A0A5N5QAE1_9AGAM</name>
<dbReference type="AlphaFoldDB" id="A0A5N5QAE1"/>
<dbReference type="OrthoDB" id="4505683at2759"/>
<dbReference type="Proteomes" id="UP000383932">
    <property type="component" value="Unassembled WGS sequence"/>
</dbReference>